<gene>
    <name evidence="2" type="ORF">UMAG_01295</name>
</gene>
<feature type="compositionally biased region" description="Basic residues" evidence="1">
    <location>
        <begin position="644"/>
        <end position="654"/>
    </location>
</feature>
<organism evidence="2 3">
    <name type="scientific">Mycosarcoma maydis</name>
    <name type="common">Corn smut fungus</name>
    <name type="synonym">Ustilago maydis</name>
    <dbReference type="NCBI Taxonomy" id="5270"/>
    <lineage>
        <taxon>Eukaryota</taxon>
        <taxon>Fungi</taxon>
        <taxon>Dikarya</taxon>
        <taxon>Basidiomycota</taxon>
        <taxon>Ustilaginomycotina</taxon>
        <taxon>Ustilaginomycetes</taxon>
        <taxon>Ustilaginales</taxon>
        <taxon>Ustilaginaceae</taxon>
        <taxon>Mycosarcoma</taxon>
    </lineage>
</organism>
<dbReference type="eggNOG" id="ENOG502S8HC">
    <property type="taxonomic scope" value="Eukaryota"/>
</dbReference>
<feature type="region of interest" description="Disordered" evidence="1">
    <location>
        <begin position="175"/>
        <end position="220"/>
    </location>
</feature>
<proteinExistence type="predicted"/>
<feature type="compositionally biased region" description="Basic and acidic residues" evidence="1">
    <location>
        <begin position="482"/>
        <end position="495"/>
    </location>
</feature>
<dbReference type="AlphaFoldDB" id="A0A0D1E774"/>
<name>A0A0D1E774_MYCMD</name>
<sequence>MVLFNLVLKSVILALDLRNTYDALDAVKLDQIGRSERQVLVRNAQDGTKQLTTRKRVGTSKRKAAVKSALTTVLIWNLFHKMEPLCDRTIAWFVPFYDSFKTLFLIWMLFTRSYGASILVYRFLSPMVRPYEPIIDAIFGLTLTLLTWTAARLTLITGQCALVVDRIGAVIRQAPQSEQKQSASDGHSEAAQRKVSTSSIVEQARNKPPPPPSPASVKNSPASVASFLAETATLPQSRAGTTKAHQEPTKKASQSNLAATRRVLQELPVPRHAFDPIVPQSSVSATASTSNAGVTTSQLNLTNANTPSIKAEPAEPSLAPHYEPLGPPPTPPTGLHNYAFIPGLTPQRSGPASLASPTPRFPGGFSFSFAVPRVCVQNGADPYLAQARVPATTQMAPLSVSSSQAPLARSSLLGLTNGGANSILTHESVASAEDDRIVPPPSEVAGVRKVSSARSLKSKAAAVTTMSDHKAGAPSNGKKRTRSDEVSKRSVDETGKLLPSSSSPRKRAKSAAGKVASSKTASGSVTAKSRAEAKSTSATRLTATTRGTVASRKKAAASVTNNTTEKSIAPKSTAGATVAEGKLEDSSMQSPEKVDAPSRKPKTGLATTTTQRTVAKKDSSLSKSRGQFVNVGAAESVGPPQRLTRSRTRKNLVD</sequence>
<evidence type="ECO:0000256" key="1">
    <source>
        <dbReference type="SAM" id="MobiDB-lite"/>
    </source>
</evidence>
<feature type="region of interest" description="Disordered" evidence="1">
    <location>
        <begin position="432"/>
        <end position="654"/>
    </location>
</feature>
<dbReference type="Pfam" id="PF03134">
    <property type="entry name" value="TB2_DP1_HVA22"/>
    <property type="match status" value="1"/>
</dbReference>
<dbReference type="InterPro" id="IPR004345">
    <property type="entry name" value="TB2_DP1_HVA22"/>
</dbReference>
<dbReference type="KEGG" id="uma:UMAG_01295"/>
<accession>A0A0D1E774</accession>
<feature type="compositionally biased region" description="Low complexity" evidence="1">
    <location>
        <begin position="447"/>
        <end position="463"/>
    </location>
</feature>
<reference evidence="2 3" key="1">
    <citation type="journal article" date="2006" name="Nature">
        <title>Insights from the genome of the biotrophic fungal plant pathogen Ustilago maydis.</title>
        <authorList>
            <person name="Kamper J."/>
            <person name="Kahmann R."/>
            <person name="Bolker M."/>
            <person name="Ma L.J."/>
            <person name="Brefort T."/>
            <person name="Saville B.J."/>
            <person name="Banuett F."/>
            <person name="Kronstad J.W."/>
            <person name="Gold S.E."/>
            <person name="Muller O."/>
            <person name="Perlin M.H."/>
            <person name="Wosten H.A."/>
            <person name="de Vries R."/>
            <person name="Ruiz-Herrera J."/>
            <person name="Reynaga-Pena C.G."/>
            <person name="Snetselaar K."/>
            <person name="McCann M."/>
            <person name="Perez-Martin J."/>
            <person name="Feldbrugge M."/>
            <person name="Basse C.W."/>
            <person name="Steinberg G."/>
            <person name="Ibeas J.I."/>
            <person name="Holloman W."/>
            <person name="Guzman P."/>
            <person name="Farman M."/>
            <person name="Stajich J.E."/>
            <person name="Sentandreu R."/>
            <person name="Gonzalez-Prieto J.M."/>
            <person name="Kennell J.C."/>
            <person name="Molina L."/>
            <person name="Schirawski J."/>
            <person name="Mendoza-Mendoza A."/>
            <person name="Greilinger D."/>
            <person name="Munch K."/>
            <person name="Rossel N."/>
            <person name="Scherer M."/>
            <person name="Vranes M."/>
            <person name="Ladendorf O."/>
            <person name="Vincon V."/>
            <person name="Fuchs U."/>
            <person name="Sandrock B."/>
            <person name="Meng S."/>
            <person name="Ho E.C."/>
            <person name="Cahill M.J."/>
            <person name="Boyce K.J."/>
            <person name="Klose J."/>
            <person name="Klosterman S.J."/>
            <person name="Deelstra H.J."/>
            <person name="Ortiz-Castellanos L."/>
            <person name="Li W."/>
            <person name="Sanchez-Alonso P."/>
            <person name="Schreier P.H."/>
            <person name="Hauser-Hahn I."/>
            <person name="Vaupel M."/>
            <person name="Koopmann E."/>
            <person name="Friedrich G."/>
            <person name="Voss H."/>
            <person name="Schluter T."/>
            <person name="Margolis J."/>
            <person name="Platt D."/>
            <person name="Swimmer C."/>
            <person name="Gnirke A."/>
            <person name="Chen F."/>
            <person name="Vysotskaia V."/>
            <person name="Mannhaupt G."/>
            <person name="Guldener U."/>
            <person name="Munsterkotter M."/>
            <person name="Haase D."/>
            <person name="Oesterheld M."/>
            <person name="Mewes H.W."/>
            <person name="Mauceli E.W."/>
            <person name="DeCaprio D."/>
            <person name="Wade C.M."/>
            <person name="Butler J."/>
            <person name="Young S."/>
            <person name="Jaffe D.B."/>
            <person name="Calvo S."/>
            <person name="Nusbaum C."/>
            <person name="Galagan J."/>
            <person name="Birren B.W."/>
        </authorList>
    </citation>
    <scope>NUCLEOTIDE SEQUENCE [LARGE SCALE GENOMIC DNA]</scope>
    <source>
        <strain evidence="3">DSM 14603 / FGSC 9021 / UM521</strain>
    </source>
</reference>
<dbReference type="OMA" id="HRAYVSE"/>
<dbReference type="InParanoid" id="A0A0D1E774"/>
<dbReference type="Proteomes" id="UP000000561">
    <property type="component" value="Chromosome 2"/>
</dbReference>
<dbReference type="GeneID" id="23562365"/>
<dbReference type="OrthoDB" id="434647at2759"/>
<evidence type="ECO:0000313" key="2">
    <source>
        <dbReference type="EMBL" id="KIS71396.1"/>
    </source>
</evidence>
<dbReference type="VEuPathDB" id="FungiDB:UMAG_01295"/>
<protein>
    <submittedName>
        <fullName evidence="2">Uncharacterized protein</fullName>
    </submittedName>
</protein>
<dbReference type="EMBL" id="CM003141">
    <property type="protein sequence ID" value="KIS71396.1"/>
    <property type="molecule type" value="Genomic_DNA"/>
</dbReference>
<feature type="compositionally biased region" description="Polar residues" evidence="1">
    <location>
        <begin position="175"/>
        <end position="185"/>
    </location>
</feature>
<feature type="compositionally biased region" description="Low complexity" evidence="1">
    <location>
        <begin position="510"/>
        <end position="528"/>
    </location>
</feature>
<dbReference type="RefSeq" id="XP_011387209.1">
    <property type="nucleotide sequence ID" value="XM_011388907.1"/>
</dbReference>
<feature type="region of interest" description="Disordered" evidence="1">
    <location>
        <begin position="233"/>
        <end position="256"/>
    </location>
</feature>
<evidence type="ECO:0000313" key="3">
    <source>
        <dbReference type="Proteomes" id="UP000000561"/>
    </source>
</evidence>
<keyword evidence="3" id="KW-1185">Reference proteome</keyword>
<feature type="compositionally biased region" description="Low complexity" evidence="1">
    <location>
        <begin position="535"/>
        <end position="548"/>
    </location>
</feature>